<sequence length="134" mass="14934">MSSCYFTSSSEYRANANDKGSIHYDFKDSPTALLENRLHNDATTFGTYSTMQLNLSPVSNTVLVATLLDDGDYSDMPELVEYSDSDSDTPELKYSIFSSDVVMPNVNNNLYRFTLISYPATSIHRSESNISALN</sequence>
<dbReference type="Proteomes" id="UP001218218">
    <property type="component" value="Unassembled WGS sequence"/>
</dbReference>
<reference evidence="1" key="1">
    <citation type="submission" date="2023-03" db="EMBL/GenBank/DDBJ databases">
        <title>Massive genome expansion in bonnet fungi (Mycena s.s.) driven by repeated elements and novel gene families across ecological guilds.</title>
        <authorList>
            <consortium name="Lawrence Berkeley National Laboratory"/>
            <person name="Harder C.B."/>
            <person name="Miyauchi S."/>
            <person name="Viragh M."/>
            <person name="Kuo A."/>
            <person name="Thoen E."/>
            <person name="Andreopoulos B."/>
            <person name="Lu D."/>
            <person name="Skrede I."/>
            <person name="Drula E."/>
            <person name="Henrissat B."/>
            <person name="Morin E."/>
            <person name="Kohler A."/>
            <person name="Barry K."/>
            <person name="LaButti K."/>
            <person name="Morin E."/>
            <person name="Salamov A."/>
            <person name="Lipzen A."/>
            <person name="Mereny Z."/>
            <person name="Hegedus B."/>
            <person name="Baldrian P."/>
            <person name="Stursova M."/>
            <person name="Weitz H."/>
            <person name="Taylor A."/>
            <person name="Grigoriev I.V."/>
            <person name="Nagy L.G."/>
            <person name="Martin F."/>
            <person name="Kauserud H."/>
        </authorList>
    </citation>
    <scope>NUCLEOTIDE SEQUENCE</scope>
    <source>
        <strain evidence="1">CBHHK002</strain>
    </source>
</reference>
<proteinExistence type="predicted"/>
<gene>
    <name evidence="1" type="ORF">DFH08DRAFT_799606</name>
</gene>
<evidence type="ECO:0000313" key="2">
    <source>
        <dbReference type="Proteomes" id="UP001218218"/>
    </source>
</evidence>
<keyword evidence="2" id="KW-1185">Reference proteome</keyword>
<dbReference type="AlphaFoldDB" id="A0AAD7ALX2"/>
<name>A0AAD7ALX2_9AGAR</name>
<organism evidence="1 2">
    <name type="scientific">Mycena albidolilacea</name>
    <dbReference type="NCBI Taxonomy" id="1033008"/>
    <lineage>
        <taxon>Eukaryota</taxon>
        <taxon>Fungi</taxon>
        <taxon>Dikarya</taxon>
        <taxon>Basidiomycota</taxon>
        <taxon>Agaricomycotina</taxon>
        <taxon>Agaricomycetes</taxon>
        <taxon>Agaricomycetidae</taxon>
        <taxon>Agaricales</taxon>
        <taxon>Marasmiineae</taxon>
        <taxon>Mycenaceae</taxon>
        <taxon>Mycena</taxon>
    </lineage>
</organism>
<evidence type="ECO:0000313" key="1">
    <source>
        <dbReference type="EMBL" id="KAJ7362582.1"/>
    </source>
</evidence>
<protein>
    <submittedName>
        <fullName evidence="1">Uncharacterized protein</fullName>
    </submittedName>
</protein>
<accession>A0AAD7ALX2</accession>
<dbReference type="EMBL" id="JARIHO010000004">
    <property type="protein sequence ID" value="KAJ7362582.1"/>
    <property type="molecule type" value="Genomic_DNA"/>
</dbReference>
<comment type="caution">
    <text evidence="1">The sequence shown here is derived from an EMBL/GenBank/DDBJ whole genome shotgun (WGS) entry which is preliminary data.</text>
</comment>